<comment type="caution">
    <text evidence="3">The sequence shown here is derived from an EMBL/GenBank/DDBJ whole genome shotgun (WGS) entry which is preliminary data.</text>
</comment>
<dbReference type="EMBL" id="BOMV01000056">
    <property type="protein sequence ID" value="GIE97431.1"/>
    <property type="molecule type" value="Genomic_DNA"/>
</dbReference>
<feature type="transmembrane region" description="Helical" evidence="1">
    <location>
        <begin position="21"/>
        <end position="41"/>
    </location>
</feature>
<keyword evidence="4" id="KW-1185">Reference proteome</keyword>
<dbReference type="InterPro" id="IPR008965">
    <property type="entry name" value="CBM2/CBM3_carb-bd_dom_sf"/>
</dbReference>
<reference evidence="3" key="1">
    <citation type="submission" date="2021-01" db="EMBL/GenBank/DDBJ databases">
        <title>Whole genome shotgun sequence of Actinoplanes rishiriensis NBRC 108556.</title>
        <authorList>
            <person name="Komaki H."/>
            <person name="Tamura T."/>
        </authorList>
    </citation>
    <scope>NUCLEOTIDE SEQUENCE</scope>
    <source>
        <strain evidence="3">NBRC 108556</strain>
    </source>
</reference>
<dbReference type="GO" id="GO:0030247">
    <property type="term" value="F:polysaccharide binding"/>
    <property type="evidence" value="ECO:0007669"/>
    <property type="project" value="UniProtKB-UniRule"/>
</dbReference>
<evidence type="ECO:0000313" key="3">
    <source>
        <dbReference type="EMBL" id="GIE97431.1"/>
    </source>
</evidence>
<evidence type="ECO:0000259" key="2">
    <source>
        <dbReference type="PROSITE" id="PS51173"/>
    </source>
</evidence>
<dbReference type="GO" id="GO:0005975">
    <property type="term" value="P:carbohydrate metabolic process"/>
    <property type="evidence" value="ECO:0007669"/>
    <property type="project" value="InterPro"/>
</dbReference>
<name>A0A919MRP5_9ACTN</name>
<keyword evidence="1" id="KW-0472">Membrane</keyword>
<accession>A0A919MRP5</accession>
<keyword evidence="1" id="KW-0812">Transmembrane</keyword>
<dbReference type="PROSITE" id="PS51173">
    <property type="entry name" value="CBM2"/>
    <property type="match status" value="1"/>
</dbReference>
<proteinExistence type="predicted"/>
<dbReference type="SMART" id="SM00637">
    <property type="entry name" value="CBD_II"/>
    <property type="match status" value="1"/>
</dbReference>
<keyword evidence="1" id="KW-1133">Transmembrane helix</keyword>
<dbReference type="AlphaFoldDB" id="A0A919MRP5"/>
<gene>
    <name evidence="3" type="ORF">Ari01nite_48960</name>
</gene>
<evidence type="ECO:0000256" key="1">
    <source>
        <dbReference type="SAM" id="Phobius"/>
    </source>
</evidence>
<protein>
    <recommendedName>
        <fullName evidence="2">CBM2 domain-containing protein</fullName>
    </recommendedName>
</protein>
<dbReference type="Pfam" id="PF00553">
    <property type="entry name" value="CBM_2"/>
    <property type="match status" value="1"/>
</dbReference>
<organism evidence="3 4">
    <name type="scientific">Paractinoplanes rishiriensis</name>
    <dbReference type="NCBI Taxonomy" id="1050105"/>
    <lineage>
        <taxon>Bacteria</taxon>
        <taxon>Bacillati</taxon>
        <taxon>Actinomycetota</taxon>
        <taxon>Actinomycetes</taxon>
        <taxon>Micromonosporales</taxon>
        <taxon>Micromonosporaceae</taxon>
        <taxon>Paractinoplanes</taxon>
    </lineage>
</organism>
<dbReference type="GO" id="GO:0004553">
    <property type="term" value="F:hydrolase activity, hydrolyzing O-glycosyl compounds"/>
    <property type="evidence" value="ECO:0007669"/>
    <property type="project" value="InterPro"/>
</dbReference>
<dbReference type="InterPro" id="IPR012291">
    <property type="entry name" value="CBM2_carb-bd_dom_sf"/>
</dbReference>
<dbReference type="Gene3D" id="2.60.40.290">
    <property type="match status" value="1"/>
</dbReference>
<evidence type="ECO:0000313" key="4">
    <source>
        <dbReference type="Proteomes" id="UP000636960"/>
    </source>
</evidence>
<dbReference type="Proteomes" id="UP000636960">
    <property type="component" value="Unassembled WGS sequence"/>
</dbReference>
<dbReference type="InterPro" id="IPR001919">
    <property type="entry name" value="CBD2"/>
</dbReference>
<sequence>MLVIDVHFGRTYVSRMKTIRLATAMVSGIAAAAALIVSFAATPTLAGTPGGGCSATVRIDSEWGSGPRGGQIVSVTVTNTSAATAAKWAVSWPLVTGQRVRTAWNATVSTTGSTATAVNTRWNGTLAAGAATTFGMQLDGVFPPPALTCDNGTTPPPPAADFTVTELDNTRTVTLRVGQTLAVNLSGGYRKPDLTGTALTELSSSGGGTTGQPLTVLYRAAADGSETLHSDTEAGALWRVAVNVVGVPPSGGGQTVVVTATNNQGSTSLAVGDTLVVSLPGNYVPPALSAEGVLSLAAVSGGYPTADPLLARYVANAPGQVDLSSITDAACRHQPTPCPSPQVRWLLHATVTG</sequence>
<dbReference type="SUPFAM" id="SSF49384">
    <property type="entry name" value="Carbohydrate-binding domain"/>
    <property type="match status" value="1"/>
</dbReference>
<feature type="domain" description="CBM2" evidence="2">
    <location>
        <begin position="46"/>
        <end position="152"/>
    </location>
</feature>